<proteinExistence type="predicted"/>
<comment type="caution">
    <text evidence="4">The sequence shown here is derived from an EMBL/GenBank/DDBJ whole genome shotgun (WGS) entry which is preliminary data.</text>
</comment>
<evidence type="ECO:0000313" key="4">
    <source>
        <dbReference type="EMBL" id="TWT23434.1"/>
    </source>
</evidence>
<feature type="domain" description="Lnb N-terminal periplasmic" evidence="2">
    <location>
        <begin position="266"/>
        <end position="437"/>
    </location>
</feature>
<dbReference type="Pfam" id="PF25226">
    <property type="entry name" value="DUF7844"/>
    <property type="match status" value="2"/>
</dbReference>
<dbReference type="EMBL" id="VOHK01000001">
    <property type="protein sequence ID" value="TWT23434.1"/>
    <property type="molecule type" value="Genomic_DNA"/>
</dbReference>
<protein>
    <submittedName>
        <fullName evidence="4">DUF4105 domain-containing protein</fullName>
    </submittedName>
</protein>
<feature type="signal peptide" evidence="1">
    <location>
        <begin position="1"/>
        <end position="22"/>
    </location>
</feature>
<evidence type="ECO:0000313" key="5">
    <source>
        <dbReference type="Proteomes" id="UP000319980"/>
    </source>
</evidence>
<accession>A0A5C5UBG4</accession>
<dbReference type="InterPro" id="IPR025178">
    <property type="entry name" value="Lnb_N"/>
</dbReference>
<dbReference type="AlphaFoldDB" id="A0A5C5UBG4"/>
<organism evidence="4 5">
    <name type="scientific">Luteimonas marina</name>
    <dbReference type="NCBI Taxonomy" id="488485"/>
    <lineage>
        <taxon>Bacteria</taxon>
        <taxon>Pseudomonadati</taxon>
        <taxon>Pseudomonadota</taxon>
        <taxon>Gammaproteobacteria</taxon>
        <taxon>Lysobacterales</taxon>
        <taxon>Lysobacteraceae</taxon>
        <taxon>Luteimonas</taxon>
    </lineage>
</organism>
<keyword evidence="5" id="KW-1185">Reference proteome</keyword>
<dbReference type="Pfam" id="PF13387">
    <property type="entry name" value="Lnb_N"/>
    <property type="match status" value="1"/>
</dbReference>
<dbReference type="OrthoDB" id="5978971at2"/>
<feature type="chain" id="PRO_5022954893" evidence="1">
    <location>
        <begin position="23"/>
        <end position="646"/>
    </location>
</feature>
<dbReference type="InterPro" id="IPR057166">
    <property type="entry name" value="DUF7844"/>
</dbReference>
<gene>
    <name evidence="4" type="ORF">FQY83_01985</name>
</gene>
<evidence type="ECO:0000259" key="3">
    <source>
        <dbReference type="Pfam" id="PF25226"/>
    </source>
</evidence>
<sequence length="646" mass="71387">MRFPARAWLLAGLLACAAPAPAALRLEVDDAGLSADEAAATRDLADHALALLPPTFRERLDESIVLRWRDDLPAQVHGRARNGRIGLQRELLGAWMRRDASAREISPPDQVRGRNDRIPRLVISTEGRNLPGSAAGIDEPAARAALATLLHELAHLYDRSPHGGLSRDPRLLDLAGWPVRPLRFGLRTTHNDLRDRSPDAYELASPVEYFAVNFEHFLLDPDYACRRPALHRHLVAHFGASPQPTPACTQDLPFVGAGEDDAALRLQALDPARVQSVEYLFAEANEQPMSRWGHAMLRLVVCAPGRPRGPDCRLDLEHHVVLSFRAFVDDVQVSSWRGQTGSYPARLFVLPLAQVVDEYTKVELRGLQSIPLRLDQGEVAALLERAAQVHWSYDGRYYFVGNNCAVETWKLLNDGVPRLSRAKLRSVTPTGLLRRLQREGIADVSVLDDAAAALREGYRFESMAAYFDDMFAVVEAAMALPARDAQAWLSLDPARRTPFHSNGDLRATAALLVLEQAALRRGEAQAREALKQRFLRGGGDGMDAVAGRLRELLADGAYAGRPALLLPGEGYGLPQADERERLAAAVERDDARLRGLRDDLYRQAREWLPPEQRARLEDTEANLALLGDRLRAMQGAQVGSLDASAR</sequence>
<evidence type="ECO:0000259" key="2">
    <source>
        <dbReference type="Pfam" id="PF13387"/>
    </source>
</evidence>
<reference evidence="4 5" key="1">
    <citation type="journal article" date="2008" name="Int. J. Syst. Evol. Microbiol.">
        <title>Luteimonas marina sp. nov., isolated from seawater.</title>
        <authorList>
            <person name="Baik K.S."/>
            <person name="Park S.C."/>
            <person name="Kim M.S."/>
            <person name="Kim E.M."/>
            <person name="Park C."/>
            <person name="Chun J."/>
            <person name="Seong C.N."/>
        </authorList>
    </citation>
    <scope>NUCLEOTIDE SEQUENCE [LARGE SCALE GENOMIC DNA]</scope>
    <source>
        <strain evidence="4 5">FR1330</strain>
    </source>
</reference>
<dbReference type="Proteomes" id="UP000319980">
    <property type="component" value="Unassembled WGS sequence"/>
</dbReference>
<feature type="domain" description="DUF7844" evidence="3">
    <location>
        <begin position="25"/>
        <end position="100"/>
    </location>
</feature>
<name>A0A5C5UBG4_9GAMM</name>
<evidence type="ECO:0000256" key="1">
    <source>
        <dbReference type="SAM" id="SignalP"/>
    </source>
</evidence>
<keyword evidence="1" id="KW-0732">Signal</keyword>
<feature type="domain" description="DUF7844" evidence="3">
    <location>
        <begin position="164"/>
        <end position="244"/>
    </location>
</feature>
<dbReference type="RefSeq" id="WP_146384527.1">
    <property type="nucleotide sequence ID" value="NZ_VOHK01000001.1"/>
</dbReference>